<feature type="region of interest" description="Disordered" evidence="1">
    <location>
        <begin position="1"/>
        <end position="43"/>
    </location>
</feature>
<name>A0A2U2MS39_9BIFI</name>
<organism evidence="2 3">
    <name type="scientific">Bifidobacterium catulorum</name>
    <dbReference type="NCBI Taxonomy" id="1630173"/>
    <lineage>
        <taxon>Bacteria</taxon>
        <taxon>Bacillati</taxon>
        <taxon>Actinomycetota</taxon>
        <taxon>Actinomycetes</taxon>
        <taxon>Bifidobacteriales</taxon>
        <taxon>Bifidobacteriaceae</taxon>
        <taxon>Bifidobacterium</taxon>
    </lineage>
</organism>
<keyword evidence="3" id="KW-1185">Reference proteome</keyword>
<accession>A0A2U2MS39</accession>
<dbReference type="AlphaFoldDB" id="A0A2U2MS39"/>
<reference evidence="2 3" key="1">
    <citation type="journal article" date="2018" name="Int. J. Syst. Evol. Microbiol.">
        <title>Bifidobacterium catulorum sp. nov., a novel taxon from the faeces of the baby common marmoset (Callithrix jacchus).</title>
        <authorList>
            <person name="Modesto M."/>
            <person name="Michelini S."/>
            <person name="Oki K."/>
            <person name="Biavati B."/>
            <person name="Watanabe K."/>
            <person name="Mattarelli P."/>
        </authorList>
    </citation>
    <scope>NUCLEOTIDE SEQUENCE [LARGE SCALE GENOMIC DNA]</scope>
    <source>
        <strain evidence="2 3">MRM 8.19</strain>
    </source>
</reference>
<sequence>MAALSLVKDSPQSAFGGQLPSRREADEEGACPSCVDDDGSPQRGELVRKGCALTVCMIRLPSLRGAVGVSRLRGVTLWTFISPQTAYGGRLPSRRGAGRDAPSLLLK</sequence>
<gene>
    <name evidence="2" type="ORF">DF200_06450</name>
</gene>
<protein>
    <submittedName>
        <fullName evidence="2">Uncharacterized protein</fullName>
    </submittedName>
</protein>
<proteinExistence type="predicted"/>
<evidence type="ECO:0000313" key="2">
    <source>
        <dbReference type="EMBL" id="PWG59671.1"/>
    </source>
</evidence>
<evidence type="ECO:0000256" key="1">
    <source>
        <dbReference type="SAM" id="MobiDB-lite"/>
    </source>
</evidence>
<dbReference type="Proteomes" id="UP000245753">
    <property type="component" value="Unassembled WGS sequence"/>
</dbReference>
<evidence type="ECO:0000313" key="3">
    <source>
        <dbReference type="Proteomes" id="UP000245753"/>
    </source>
</evidence>
<feature type="region of interest" description="Disordered" evidence="1">
    <location>
        <begin position="87"/>
        <end position="107"/>
    </location>
</feature>
<dbReference type="EMBL" id="QFFN01000015">
    <property type="protein sequence ID" value="PWG59671.1"/>
    <property type="molecule type" value="Genomic_DNA"/>
</dbReference>
<comment type="caution">
    <text evidence="2">The sequence shown here is derived from an EMBL/GenBank/DDBJ whole genome shotgun (WGS) entry which is preliminary data.</text>
</comment>